<comment type="caution">
    <text evidence="1">The sequence shown here is derived from an EMBL/GenBank/DDBJ whole genome shotgun (WGS) entry which is preliminary data.</text>
</comment>
<accession>A0A6G0WBL9</accession>
<organism evidence="1 2">
    <name type="scientific">Aphanomyces euteiches</name>
    <dbReference type="NCBI Taxonomy" id="100861"/>
    <lineage>
        <taxon>Eukaryota</taxon>
        <taxon>Sar</taxon>
        <taxon>Stramenopiles</taxon>
        <taxon>Oomycota</taxon>
        <taxon>Saprolegniomycetes</taxon>
        <taxon>Saprolegniales</taxon>
        <taxon>Verrucalvaceae</taxon>
        <taxon>Aphanomyces</taxon>
    </lineage>
</organism>
<dbReference type="Proteomes" id="UP000481153">
    <property type="component" value="Unassembled WGS sequence"/>
</dbReference>
<protein>
    <recommendedName>
        <fullName evidence="3">F-box domain-containing protein</fullName>
    </recommendedName>
</protein>
<dbReference type="InterPro" id="IPR032675">
    <property type="entry name" value="LRR_dom_sf"/>
</dbReference>
<dbReference type="AlphaFoldDB" id="A0A6G0WBL9"/>
<dbReference type="SUPFAM" id="SSF52047">
    <property type="entry name" value="RNI-like"/>
    <property type="match status" value="1"/>
</dbReference>
<gene>
    <name evidence="1" type="ORF">Ae201684_017500</name>
</gene>
<reference evidence="1 2" key="1">
    <citation type="submission" date="2019-07" db="EMBL/GenBank/DDBJ databases">
        <title>Genomics analysis of Aphanomyces spp. identifies a new class of oomycete effector associated with host adaptation.</title>
        <authorList>
            <person name="Gaulin E."/>
        </authorList>
    </citation>
    <scope>NUCLEOTIDE SEQUENCE [LARGE SCALE GENOMIC DNA]</scope>
    <source>
        <strain evidence="1 2">ATCC 201684</strain>
    </source>
</reference>
<evidence type="ECO:0008006" key="3">
    <source>
        <dbReference type="Google" id="ProtNLM"/>
    </source>
</evidence>
<dbReference type="Gene3D" id="3.80.10.10">
    <property type="entry name" value="Ribonuclease Inhibitor"/>
    <property type="match status" value="1"/>
</dbReference>
<dbReference type="VEuPathDB" id="FungiDB:AeMF1_008980"/>
<name>A0A6G0WBL9_9STRA</name>
<keyword evidence="2" id="KW-1185">Reference proteome</keyword>
<dbReference type="EMBL" id="VJMJ01000298">
    <property type="protein sequence ID" value="KAF0723649.1"/>
    <property type="molecule type" value="Genomic_DNA"/>
</dbReference>
<evidence type="ECO:0000313" key="1">
    <source>
        <dbReference type="EMBL" id="KAF0723649.1"/>
    </source>
</evidence>
<evidence type="ECO:0000313" key="2">
    <source>
        <dbReference type="Proteomes" id="UP000481153"/>
    </source>
</evidence>
<proteinExistence type="predicted"/>
<sequence length="438" mass="49985">MQSVWITLPVDIVIKIAFAVPDAAGLLAFLKVLRPYNVLGPLEHLFRLSLTHKVWDLWPCLRLAPSTLGSTEQSSYEFIAKYYVKVLVGPGWNDVEWLKAHLNPMAKVAWHIKDLPSTTEIADDWFDLQIPELRLSSMPNALLRWKDLLPRLQYLSSLAIYTDSNNLEDLFELVAKSKHIIDFNIVAPYHRMTASDVVYLTKWFQEQPVREFLWCLKDLGVMDSGLKQDFYEAMFNCPTLDRLELSGFELDDVNFTHLTFAMKSLCLQFCLESSQVVKSMSNRLESSNIANLELTAYYDDDLDEIECLLNTLPCTSIKHLKLSLMPIDNSPTWCCLALLFEKCTLETLTLEIDNLCSAFFQSLATAIQNNHTICELDLSWSAIAVEDLKLLIESMTMPSRQVRTKRVSILSSSLQGMEPSTVENLTELAKERGGEFLY</sequence>